<dbReference type="PATRIC" id="fig|700597.3.peg.2746"/>
<feature type="transmembrane region" description="Helical" evidence="1">
    <location>
        <begin position="80"/>
        <end position="100"/>
    </location>
</feature>
<organism evidence="2 3">
    <name type="scientific">Streptomyces zinciresistens K42</name>
    <dbReference type="NCBI Taxonomy" id="700597"/>
    <lineage>
        <taxon>Bacteria</taxon>
        <taxon>Bacillati</taxon>
        <taxon>Actinomycetota</taxon>
        <taxon>Actinomycetes</taxon>
        <taxon>Kitasatosporales</taxon>
        <taxon>Streptomycetaceae</taxon>
        <taxon>Streptomyces</taxon>
    </lineage>
</organism>
<keyword evidence="1" id="KW-0812">Transmembrane</keyword>
<dbReference type="AlphaFoldDB" id="G2GBC9"/>
<reference evidence="2 3" key="1">
    <citation type="submission" date="2011-08" db="EMBL/GenBank/DDBJ databases">
        <authorList>
            <person name="Lin Y."/>
            <person name="Hao X."/>
            <person name="Johnstone L."/>
            <person name="Miller S.J."/>
            <person name="Wei G."/>
            <person name="Rensing C."/>
        </authorList>
    </citation>
    <scope>NUCLEOTIDE SEQUENCE [LARGE SCALE GENOMIC DNA]</scope>
    <source>
        <strain evidence="2 3">K42</strain>
    </source>
</reference>
<evidence type="ECO:0000313" key="2">
    <source>
        <dbReference type="EMBL" id="EGX59225.1"/>
    </source>
</evidence>
<dbReference type="Proteomes" id="UP000004217">
    <property type="component" value="Unassembled WGS sequence"/>
</dbReference>
<comment type="caution">
    <text evidence="2">The sequence shown here is derived from an EMBL/GenBank/DDBJ whole genome shotgun (WGS) entry which is preliminary data.</text>
</comment>
<keyword evidence="3" id="KW-1185">Reference proteome</keyword>
<evidence type="ECO:0000313" key="3">
    <source>
        <dbReference type="Proteomes" id="UP000004217"/>
    </source>
</evidence>
<feature type="transmembrane region" description="Helical" evidence="1">
    <location>
        <begin position="46"/>
        <end position="68"/>
    </location>
</feature>
<dbReference type="RefSeq" id="WP_007495376.1">
    <property type="nucleotide sequence ID" value="NZ_AGBF01000035.1"/>
</dbReference>
<evidence type="ECO:0000256" key="1">
    <source>
        <dbReference type="SAM" id="Phobius"/>
    </source>
</evidence>
<proteinExistence type="predicted"/>
<keyword evidence="1" id="KW-1133">Transmembrane helix</keyword>
<feature type="transmembrane region" description="Helical" evidence="1">
    <location>
        <begin position="133"/>
        <end position="153"/>
    </location>
</feature>
<gene>
    <name evidence="2" type="ORF">SZN_14016</name>
</gene>
<sequence>MTTPPPQQSAASYAATAPPLLTGQPTCRVCAASPAAPVTFRRHQGLLIWLGFSSLTGPFCRTCGTAAFREFTSRTLWQGWWSPFSLVINPIVLISNRFALARVNKLTEPEPTPVPRQPVWAPGTPVLRRRSSLAALVPAFWAIWAVTGILMHLS</sequence>
<name>G2GBC9_9ACTN</name>
<keyword evidence="1" id="KW-0472">Membrane</keyword>
<protein>
    <submittedName>
        <fullName evidence="2">Uncharacterized protein</fullName>
    </submittedName>
</protein>
<accession>G2GBC9</accession>
<dbReference type="EMBL" id="AGBF01000035">
    <property type="protein sequence ID" value="EGX59225.1"/>
    <property type="molecule type" value="Genomic_DNA"/>
</dbReference>